<evidence type="ECO:0000256" key="16">
    <source>
        <dbReference type="PIRSR" id="PIRSR000386-1"/>
    </source>
</evidence>
<comment type="caution">
    <text evidence="20">The sequence shown here is derived from an EMBL/GenBank/DDBJ whole genome shotgun (WGS) entry which is preliminary data.</text>
</comment>
<feature type="domain" description="tRNA methyltransferase TRMD/TRM10-type" evidence="19">
    <location>
        <begin position="1"/>
        <end position="216"/>
    </location>
</feature>
<evidence type="ECO:0000256" key="10">
    <source>
        <dbReference type="ARBA" id="ARBA00022691"/>
    </source>
</evidence>
<feature type="binding site" evidence="15 16">
    <location>
        <position position="110"/>
    </location>
    <ligand>
        <name>S-adenosyl-L-methionine</name>
        <dbReference type="ChEBI" id="CHEBI:59789"/>
    </ligand>
</feature>
<dbReference type="NCBIfam" id="TIGR00088">
    <property type="entry name" value="trmD"/>
    <property type="match status" value="1"/>
</dbReference>
<keyword evidence="9 15" id="KW-0808">Transferase</keyword>
<dbReference type="GO" id="GO:0052906">
    <property type="term" value="F:tRNA (guanine(37)-N1)-methyltransferase activity"/>
    <property type="evidence" value="ECO:0007669"/>
    <property type="project" value="UniProtKB-UniRule"/>
</dbReference>
<feature type="region of interest" description="Disordered" evidence="18">
    <location>
        <begin position="206"/>
        <end position="225"/>
    </location>
</feature>
<evidence type="ECO:0000313" key="20">
    <source>
        <dbReference type="EMBL" id="MBJ7601112.1"/>
    </source>
</evidence>
<sequence length="225" mass="24588">MRFDVISIFPEVFEPVFRSGVVGRAIRDGVLALHAHDLRRYAADPRQVDDAPFGGGPGMVMKPEPISAALEAVRVQNSGPVVLMEPWGEPLDQPMATELAREPGLVVVCGRYEGIDDRVRQVLADREISIGDYVLSGGEIPAMVLIDAVARLVPGVVGDEASLAQDSFATAEASGYPQFTRPAEWQGLRVPEVLLSGDHAAIERWRRRQSRGRHSKKGTVTEKLR</sequence>
<keyword evidence="10 15" id="KW-0949">S-adenosyl-L-methionine</keyword>
<dbReference type="EC" id="2.1.1.228" evidence="5 15"/>
<comment type="function">
    <text evidence="1 15 17">Specifically methylates guanosine-37 in various tRNAs.</text>
</comment>
<protein>
    <recommendedName>
        <fullName evidence="6 15">tRNA (guanine-N(1)-)-methyltransferase</fullName>
        <ecNumber evidence="5 15">2.1.1.228</ecNumber>
    </recommendedName>
    <alternativeName>
        <fullName evidence="12 15">M1G-methyltransferase</fullName>
    </alternativeName>
    <alternativeName>
        <fullName evidence="13 15">tRNA [GM37] methyltransferase</fullName>
    </alternativeName>
</protein>
<keyword evidence="11 15" id="KW-0819">tRNA processing</keyword>
<evidence type="ECO:0000256" key="2">
    <source>
        <dbReference type="ARBA" id="ARBA00004496"/>
    </source>
</evidence>
<dbReference type="InterPro" id="IPR023148">
    <property type="entry name" value="tRNA_m1G_MeTrfase_C_sf"/>
</dbReference>
<evidence type="ECO:0000256" key="5">
    <source>
        <dbReference type="ARBA" id="ARBA00012807"/>
    </source>
</evidence>
<evidence type="ECO:0000256" key="7">
    <source>
        <dbReference type="ARBA" id="ARBA00022490"/>
    </source>
</evidence>
<dbReference type="PANTHER" id="PTHR46417:SF1">
    <property type="entry name" value="TRNA (GUANINE-N(1)-)-METHYLTRANSFERASE"/>
    <property type="match status" value="1"/>
</dbReference>
<comment type="subcellular location">
    <subcellularLocation>
        <location evidence="2 15 17">Cytoplasm</location>
    </subcellularLocation>
</comment>
<accession>A0A934KCC1</accession>
<evidence type="ECO:0000259" key="19">
    <source>
        <dbReference type="Pfam" id="PF01746"/>
    </source>
</evidence>
<evidence type="ECO:0000256" key="17">
    <source>
        <dbReference type="RuleBase" id="RU003464"/>
    </source>
</evidence>
<dbReference type="HAMAP" id="MF_00605">
    <property type="entry name" value="TrmD"/>
    <property type="match status" value="1"/>
</dbReference>
<evidence type="ECO:0000313" key="21">
    <source>
        <dbReference type="Proteomes" id="UP000612893"/>
    </source>
</evidence>
<keyword evidence="21" id="KW-1185">Reference proteome</keyword>
<evidence type="ECO:0000256" key="4">
    <source>
        <dbReference type="ARBA" id="ARBA00011738"/>
    </source>
</evidence>
<evidence type="ECO:0000256" key="8">
    <source>
        <dbReference type="ARBA" id="ARBA00022603"/>
    </source>
</evidence>
<evidence type="ECO:0000256" key="9">
    <source>
        <dbReference type="ARBA" id="ARBA00022679"/>
    </source>
</evidence>
<keyword evidence="7 15" id="KW-0963">Cytoplasm</keyword>
<dbReference type="EMBL" id="JAEKNR010000234">
    <property type="protein sequence ID" value="MBJ7601112.1"/>
    <property type="molecule type" value="Genomic_DNA"/>
</dbReference>
<dbReference type="FunFam" id="3.40.1280.10:FF:000001">
    <property type="entry name" value="tRNA (guanine-N(1)-)-methyltransferase"/>
    <property type="match status" value="1"/>
</dbReference>
<comment type="subunit">
    <text evidence="4 15 17">Homodimer.</text>
</comment>
<evidence type="ECO:0000256" key="14">
    <source>
        <dbReference type="ARBA" id="ARBA00047783"/>
    </source>
</evidence>
<dbReference type="InterPro" id="IPR029028">
    <property type="entry name" value="Alpha/beta_knot_MTases"/>
</dbReference>
<proteinExistence type="inferred from homology"/>
<reference evidence="20" key="1">
    <citation type="submission" date="2020-10" db="EMBL/GenBank/DDBJ databases">
        <title>Ca. Dormibacterota MAGs.</title>
        <authorList>
            <person name="Montgomery K."/>
        </authorList>
    </citation>
    <scope>NUCLEOTIDE SEQUENCE [LARGE SCALE GENOMIC DNA]</scope>
    <source>
        <strain evidence="20">SC8812_S17_10</strain>
    </source>
</reference>
<feature type="compositionally biased region" description="Basic residues" evidence="18">
    <location>
        <begin position="206"/>
        <end position="217"/>
    </location>
</feature>
<evidence type="ECO:0000256" key="11">
    <source>
        <dbReference type="ARBA" id="ARBA00022694"/>
    </source>
</evidence>
<dbReference type="InterPro" id="IPR029026">
    <property type="entry name" value="tRNA_m1G_MTases_N"/>
</dbReference>
<organism evidence="20 21">
    <name type="scientific">Candidatus Nephthysia bennettiae</name>
    <dbReference type="NCBI Taxonomy" id="3127016"/>
    <lineage>
        <taxon>Bacteria</taxon>
        <taxon>Bacillati</taxon>
        <taxon>Candidatus Dormiibacterota</taxon>
        <taxon>Candidatus Dormibacteria</taxon>
        <taxon>Candidatus Dormibacterales</taxon>
        <taxon>Candidatus Dormibacteraceae</taxon>
        <taxon>Candidatus Nephthysia</taxon>
    </lineage>
</organism>
<dbReference type="AlphaFoldDB" id="A0A934KCC1"/>
<evidence type="ECO:0000256" key="13">
    <source>
        <dbReference type="ARBA" id="ARBA00033392"/>
    </source>
</evidence>
<evidence type="ECO:0000256" key="15">
    <source>
        <dbReference type="HAMAP-Rule" id="MF_00605"/>
    </source>
</evidence>
<evidence type="ECO:0000256" key="1">
    <source>
        <dbReference type="ARBA" id="ARBA00002634"/>
    </source>
</evidence>
<keyword evidence="8 15" id="KW-0489">Methyltransferase</keyword>
<evidence type="ECO:0000256" key="3">
    <source>
        <dbReference type="ARBA" id="ARBA00007630"/>
    </source>
</evidence>
<comment type="similarity">
    <text evidence="3 15 17">Belongs to the RNA methyltransferase TrmD family.</text>
</comment>
<dbReference type="GO" id="GO:0005737">
    <property type="term" value="C:cytoplasm"/>
    <property type="evidence" value="ECO:0007669"/>
    <property type="project" value="UniProtKB-SubCell"/>
</dbReference>
<dbReference type="PANTHER" id="PTHR46417">
    <property type="entry name" value="TRNA (GUANINE-N(1)-)-METHYLTRANSFERASE"/>
    <property type="match status" value="1"/>
</dbReference>
<comment type="catalytic activity">
    <reaction evidence="14 15 17">
        <text>guanosine(37) in tRNA + S-adenosyl-L-methionine = N(1)-methylguanosine(37) in tRNA + S-adenosyl-L-homocysteine + H(+)</text>
        <dbReference type="Rhea" id="RHEA:36899"/>
        <dbReference type="Rhea" id="RHEA-COMP:10145"/>
        <dbReference type="Rhea" id="RHEA-COMP:10147"/>
        <dbReference type="ChEBI" id="CHEBI:15378"/>
        <dbReference type="ChEBI" id="CHEBI:57856"/>
        <dbReference type="ChEBI" id="CHEBI:59789"/>
        <dbReference type="ChEBI" id="CHEBI:73542"/>
        <dbReference type="ChEBI" id="CHEBI:74269"/>
        <dbReference type="EC" id="2.1.1.228"/>
    </reaction>
</comment>
<dbReference type="InterPro" id="IPR016009">
    <property type="entry name" value="tRNA_MeTrfase_TRMD/TRM10"/>
</dbReference>
<evidence type="ECO:0000256" key="6">
    <source>
        <dbReference type="ARBA" id="ARBA00014679"/>
    </source>
</evidence>
<dbReference type="GO" id="GO:0032259">
    <property type="term" value="P:methylation"/>
    <property type="evidence" value="ECO:0007669"/>
    <property type="project" value="UniProtKB-KW"/>
</dbReference>
<evidence type="ECO:0000256" key="12">
    <source>
        <dbReference type="ARBA" id="ARBA00029736"/>
    </source>
</evidence>
<dbReference type="NCBIfam" id="NF000648">
    <property type="entry name" value="PRK00026.1"/>
    <property type="match status" value="1"/>
</dbReference>
<dbReference type="GO" id="GO:0006400">
    <property type="term" value="P:tRNA modification"/>
    <property type="evidence" value="ECO:0007669"/>
    <property type="project" value="UniProtKB-UniRule"/>
</dbReference>
<name>A0A934KCC1_9BACT</name>
<dbReference type="CDD" id="cd18080">
    <property type="entry name" value="TrmD-like"/>
    <property type="match status" value="1"/>
</dbReference>
<dbReference type="InterPro" id="IPR002649">
    <property type="entry name" value="tRNA_m1G_MeTrfase_TrmD"/>
</dbReference>
<dbReference type="Gene3D" id="3.40.1280.10">
    <property type="match status" value="1"/>
</dbReference>
<dbReference type="PIRSF" id="PIRSF000386">
    <property type="entry name" value="tRNA_mtase"/>
    <property type="match status" value="1"/>
</dbReference>
<dbReference type="Pfam" id="PF01746">
    <property type="entry name" value="tRNA_m1G_MT"/>
    <property type="match status" value="1"/>
</dbReference>
<evidence type="ECO:0000256" key="18">
    <source>
        <dbReference type="SAM" id="MobiDB-lite"/>
    </source>
</evidence>
<dbReference type="SUPFAM" id="SSF75217">
    <property type="entry name" value="alpha/beta knot"/>
    <property type="match status" value="1"/>
</dbReference>
<feature type="binding site" evidence="15 16">
    <location>
        <begin position="130"/>
        <end position="135"/>
    </location>
    <ligand>
        <name>S-adenosyl-L-methionine</name>
        <dbReference type="ChEBI" id="CHEBI:59789"/>
    </ligand>
</feature>
<dbReference type="Gene3D" id="1.10.1270.20">
    <property type="entry name" value="tRNA(m1g37)methyltransferase, domain 2"/>
    <property type="match status" value="1"/>
</dbReference>
<dbReference type="Proteomes" id="UP000612893">
    <property type="component" value="Unassembled WGS sequence"/>
</dbReference>
<gene>
    <name evidence="15 20" type="primary">trmD</name>
    <name evidence="20" type="ORF">JF922_23945</name>
</gene>